<name>A0A0S8GAN8_UNCT6</name>
<dbReference type="Pfam" id="PF13432">
    <property type="entry name" value="TPR_16"/>
    <property type="match status" value="1"/>
</dbReference>
<evidence type="ECO:0000313" key="2">
    <source>
        <dbReference type="EMBL" id="KPK69745.1"/>
    </source>
</evidence>
<feature type="repeat" description="TPR" evidence="1">
    <location>
        <begin position="74"/>
        <end position="107"/>
    </location>
</feature>
<evidence type="ECO:0000313" key="3">
    <source>
        <dbReference type="Proteomes" id="UP000051717"/>
    </source>
</evidence>
<gene>
    <name evidence="2" type="ORF">AMJ82_04955</name>
</gene>
<dbReference type="SUPFAM" id="SSF48452">
    <property type="entry name" value="TPR-like"/>
    <property type="match status" value="1"/>
</dbReference>
<dbReference type="InterPro" id="IPR011990">
    <property type="entry name" value="TPR-like_helical_dom_sf"/>
</dbReference>
<dbReference type="PROSITE" id="PS51257">
    <property type="entry name" value="PROKAR_LIPOPROTEIN"/>
    <property type="match status" value="1"/>
</dbReference>
<evidence type="ECO:0000256" key="1">
    <source>
        <dbReference type="PROSITE-ProRule" id="PRU00339"/>
    </source>
</evidence>
<sequence>MEFLSRVWSYTRLAALVGIGALVAALGCGLGGGGDEGNTVSSLTAAGWSAFEVGDYVRARERFEEALDLDGRFADAYNGLGWSLAKLDDLDEALANFQTAMDEGPSLIDPLAGRAIVFSDSEDSEEAVTTASLLLAADPDYVFAHDASVSAADIRMVKAKAHCNLGEFAEALYEVQRIEPSFYVDISTTEGRRMLLEKIEELIDLV</sequence>
<protein>
    <submittedName>
        <fullName evidence="2">Uncharacterized protein</fullName>
    </submittedName>
</protein>
<keyword evidence="1" id="KW-0802">TPR repeat</keyword>
<reference evidence="2 3" key="1">
    <citation type="journal article" date="2015" name="Microbiome">
        <title>Genomic resolution of linkages in carbon, nitrogen, and sulfur cycling among widespread estuary sediment bacteria.</title>
        <authorList>
            <person name="Baker B.J."/>
            <person name="Lazar C.S."/>
            <person name="Teske A.P."/>
            <person name="Dick G.J."/>
        </authorList>
    </citation>
    <scope>NUCLEOTIDE SEQUENCE [LARGE SCALE GENOMIC DNA]</scope>
    <source>
        <strain evidence="2">SM23_40</strain>
    </source>
</reference>
<dbReference type="Proteomes" id="UP000051717">
    <property type="component" value="Unassembled WGS sequence"/>
</dbReference>
<dbReference type="AlphaFoldDB" id="A0A0S8GAN8"/>
<dbReference type="InterPro" id="IPR019734">
    <property type="entry name" value="TPR_rpt"/>
</dbReference>
<proteinExistence type="predicted"/>
<organism evidence="2 3">
    <name type="scientific">candidate division TA06 bacterium SM23_40</name>
    <dbReference type="NCBI Taxonomy" id="1703774"/>
    <lineage>
        <taxon>Bacteria</taxon>
        <taxon>Bacteria division TA06</taxon>
    </lineage>
</organism>
<accession>A0A0S8GAN8</accession>
<dbReference type="SMART" id="SM00028">
    <property type="entry name" value="TPR"/>
    <property type="match status" value="4"/>
</dbReference>
<comment type="caution">
    <text evidence="2">The sequence shown here is derived from an EMBL/GenBank/DDBJ whole genome shotgun (WGS) entry which is preliminary data.</text>
</comment>
<dbReference type="Gene3D" id="1.25.40.10">
    <property type="entry name" value="Tetratricopeptide repeat domain"/>
    <property type="match status" value="1"/>
</dbReference>
<dbReference type="EMBL" id="LJUI01000029">
    <property type="protein sequence ID" value="KPK69745.1"/>
    <property type="molecule type" value="Genomic_DNA"/>
</dbReference>
<dbReference type="PROSITE" id="PS50005">
    <property type="entry name" value="TPR"/>
    <property type="match status" value="1"/>
</dbReference>